<dbReference type="VEuPathDB" id="PlasmoDB:PGAL8A_00531100"/>
<gene>
    <name evidence="2" type="ORF">PGAL8A_00531100</name>
</gene>
<evidence type="ECO:0000313" key="3">
    <source>
        <dbReference type="Proteomes" id="UP000220797"/>
    </source>
</evidence>
<dbReference type="OrthoDB" id="371401at2759"/>
<feature type="chain" id="PRO_5013040413" evidence="1">
    <location>
        <begin position="22"/>
        <end position="214"/>
    </location>
</feature>
<organism evidence="2 3">
    <name type="scientific">Plasmodium gallinaceum</name>
    <dbReference type="NCBI Taxonomy" id="5849"/>
    <lineage>
        <taxon>Eukaryota</taxon>
        <taxon>Sar</taxon>
        <taxon>Alveolata</taxon>
        <taxon>Apicomplexa</taxon>
        <taxon>Aconoidasida</taxon>
        <taxon>Haemosporida</taxon>
        <taxon>Plasmodiidae</taxon>
        <taxon>Plasmodium</taxon>
        <taxon>Plasmodium (Haemamoeba)</taxon>
    </lineage>
</organism>
<accession>A0A1J1H320</accession>
<dbReference type="Proteomes" id="UP000220797">
    <property type="component" value="Unassembled WGS sequence"/>
</dbReference>
<comment type="caution">
    <text evidence="2">The sequence shown here is derived from an EMBL/GenBank/DDBJ whole genome shotgun (WGS) entry which is preliminary data.</text>
</comment>
<sequence>MSKLNIYVFLILYLSFQNIYKCIKIGKQQNKVHNNNVRLESKFDNLSSKWSNKGYNFMDLLKNGYLKNKGNLDDVKDNLADELANKIQNKIEDYLKEENNMGDIENFTDEDLNDLKIYVKDISEYVGLKAADLLDKNLEEALKPILTKKAFDSFENNLNNKIIDDVEYEENPNDENVNEETETFVNELVNDYENNQLDSLDQYEKEIKTHNNLD</sequence>
<name>A0A1J1H320_PLAGA</name>
<dbReference type="AlphaFoldDB" id="A0A1J1H320"/>
<evidence type="ECO:0000256" key="1">
    <source>
        <dbReference type="SAM" id="SignalP"/>
    </source>
</evidence>
<dbReference type="GeneID" id="39733844"/>
<dbReference type="EMBL" id="CVMV01000110">
    <property type="protein sequence ID" value="CRG97734.1"/>
    <property type="molecule type" value="Genomic_DNA"/>
</dbReference>
<dbReference type="RefSeq" id="XP_028530535.1">
    <property type="nucleotide sequence ID" value="XM_028674153.1"/>
</dbReference>
<feature type="signal peptide" evidence="1">
    <location>
        <begin position="1"/>
        <end position="21"/>
    </location>
</feature>
<proteinExistence type="predicted"/>
<keyword evidence="3" id="KW-1185">Reference proteome</keyword>
<dbReference type="OMA" id="EIKTHNN"/>
<evidence type="ECO:0000313" key="2">
    <source>
        <dbReference type="EMBL" id="CRG97734.1"/>
    </source>
</evidence>
<reference evidence="2" key="1">
    <citation type="submission" date="2015-04" db="EMBL/GenBank/DDBJ databases">
        <authorList>
            <consortium name="Pathogen Informatics"/>
        </authorList>
    </citation>
    <scope>NUCLEOTIDE SEQUENCE [LARGE SCALE GENOMIC DNA]</scope>
    <source>
        <strain evidence="2">8A</strain>
    </source>
</reference>
<keyword evidence="1" id="KW-0732">Signal</keyword>
<protein>
    <submittedName>
        <fullName evidence="2">Protein of early gametocyte 3 male development gene, putative</fullName>
    </submittedName>
</protein>